<dbReference type="OrthoDB" id="8594755at2"/>
<dbReference type="RefSeq" id="WP_093282871.1">
    <property type="nucleotide sequence ID" value="NZ_FOFS01000003.1"/>
</dbReference>
<dbReference type="Pfam" id="PF11346">
    <property type="entry name" value="DUF3149"/>
    <property type="match status" value="1"/>
</dbReference>
<feature type="transmembrane region" description="Helical" evidence="1">
    <location>
        <begin position="12"/>
        <end position="31"/>
    </location>
</feature>
<gene>
    <name evidence="2" type="ORF">SAMN04488038_103169</name>
</gene>
<keyword evidence="3" id="KW-1185">Reference proteome</keyword>
<dbReference type="InterPro" id="IPR021494">
    <property type="entry name" value="DUF3149"/>
</dbReference>
<evidence type="ECO:0000313" key="2">
    <source>
        <dbReference type="EMBL" id="SEQ04270.1"/>
    </source>
</evidence>
<reference evidence="2 3" key="1">
    <citation type="submission" date="2016-10" db="EMBL/GenBank/DDBJ databases">
        <authorList>
            <person name="de Groot N.N."/>
        </authorList>
    </citation>
    <scope>NUCLEOTIDE SEQUENCE [LARGE SCALE GENOMIC DNA]</scope>
    <source>
        <strain evidence="2 3">DSM 25927</strain>
    </source>
</reference>
<accession>A0A1H9CSS2</accession>
<evidence type="ECO:0000256" key="1">
    <source>
        <dbReference type="SAM" id="Phobius"/>
    </source>
</evidence>
<keyword evidence="1" id="KW-0472">Membrane</keyword>
<evidence type="ECO:0000313" key="3">
    <source>
        <dbReference type="Proteomes" id="UP000199233"/>
    </source>
</evidence>
<proteinExistence type="predicted"/>
<dbReference type="EMBL" id="FOFS01000003">
    <property type="protein sequence ID" value="SEQ04270.1"/>
    <property type="molecule type" value="Genomic_DNA"/>
</dbReference>
<dbReference type="AlphaFoldDB" id="A0A1H9CSS2"/>
<evidence type="ECO:0008006" key="4">
    <source>
        <dbReference type="Google" id="ProtNLM"/>
    </source>
</evidence>
<name>A0A1H9CSS2_9GAMM</name>
<keyword evidence="1" id="KW-1133">Transmembrane helix</keyword>
<dbReference type="Proteomes" id="UP000199233">
    <property type="component" value="Unassembled WGS sequence"/>
</dbReference>
<organism evidence="2 3">
    <name type="scientific">Solimonas aquatica</name>
    <dbReference type="NCBI Taxonomy" id="489703"/>
    <lineage>
        <taxon>Bacteria</taxon>
        <taxon>Pseudomonadati</taxon>
        <taxon>Pseudomonadota</taxon>
        <taxon>Gammaproteobacteria</taxon>
        <taxon>Nevskiales</taxon>
        <taxon>Nevskiaceae</taxon>
        <taxon>Solimonas</taxon>
    </lineage>
</organism>
<keyword evidence="1" id="KW-0812">Transmembrane</keyword>
<sequence>MKLFVDFFTTDVGLMSAGVIFFIIGMAFYLISYARRHMREELAQQTRH</sequence>
<protein>
    <recommendedName>
        <fullName evidence="4">DUF3149 domain-containing protein</fullName>
    </recommendedName>
</protein>